<dbReference type="RefSeq" id="WP_238235607.1">
    <property type="nucleotide sequence ID" value="NZ_BPQQ01000031.1"/>
</dbReference>
<name>A0ABQ4SGD1_9HYPH</name>
<reference evidence="3" key="1">
    <citation type="journal article" date="2021" name="Front. Microbiol.">
        <title>Comprehensive Comparative Genomics and Phenotyping of Methylobacterium Species.</title>
        <authorList>
            <person name="Alessa O."/>
            <person name="Ogura Y."/>
            <person name="Fujitani Y."/>
            <person name="Takami H."/>
            <person name="Hayashi T."/>
            <person name="Sahin N."/>
            <person name="Tani A."/>
        </authorList>
    </citation>
    <scope>NUCLEOTIDE SEQUENCE</scope>
    <source>
        <strain evidence="3">DSM 17168</strain>
    </source>
</reference>
<keyword evidence="2" id="KW-0732">Signal</keyword>
<feature type="chain" id="PRO_5047282510" description="Tetratricopeptide repeat protein" evidence="2">
    <location>
        <begin position="28"/>
        <end position="1126"/>
    </location>
</feature>
<gene>
    <name evidence="3" type="ORF">GMJLKIPL_2667</name>
</gene>
<protein>
    <recommendedName>
        <fullName evidence="5">Tetratricopeptide repeat protein</fullName>
    </recommendedName>
</protein>
<feature type="compositionally biased region" description="Low complexity" evidence="1">
    <location>
        <begin position="274"/>
        <end position="296"/>
    </location>
</feature>
<feature type="signal peptide" evidence="2">
    <location>
        <begin position="1"/>
        <end position="27"/>
    </location>
</feature>
<sequence>MGRTGTGRRGARLLLALAALLSGTVGAAAAKLVAVEGREQRAYGRIALTFDQSVKVTAKVSGTVLLIGFREPATGLLRERLAAEMPAYIAQVRRDPDGTGLRLALQKPYRVNVLEAAERVFIDLVPESWTGLLPALPPEVVADLARRAEEAEARLRREAARAAKPVLPLPLEVAQLPTLTRFTLRLPPGAEVALERAGRDLRLRVDGSYAVQIGEARARLKPAVEALSAETTPEAARFALTLAEGHEAESYRDEDGYTLDILKPGERRAPEPLPAAAKAEPARAPVAETPGAPAKAEPARPEPVRMEPPVAPLPSGPVEARITRAGEAVRIVFPFAQRPAAALFERGGIATLVFEGTAPLRLDPTGLATGAVRLAEAPRHEGGHTVLRFALDGGLLAQLAVGEGQGWTLVFGDGGVPAGDLLAPRRIADGAGRPAVALPLARPGQVLWLDRDGERIAVVTAQGPRIAGVPKRGRFVDFDLLASRQGVAVLALADDLVVRPGLAAVVISRPGGVAVSPVPADGADTAPPLAGASLVVQPERWREDRRGDVRARIRAAQDAIARADRPGRSAARIDLARVLLANGFDAEAATVLAFAAKEDAVTAVERPTRILSAIAAVRLRRDAQAAAILGGDTKLGQDPEARLWRAMLDARSRPGAGPLALAAFKAGMPVIEAYPEELQLPLLLTTAGVALDARDLTTAQQALAAAAPIVDSALTRDQVALLNARLAGALGETGAARREYQRLAEAGERPVAAEAILHLVDLGRGAGTLARAEALDRLEQLAVAWHGGDIEAETLARLSHLYAEAGRWRDAFVAARKANRLFPDHPATRSLHPEMVGLFADLFLTDKGGSLGRVEALALYFDFKEFTPVNRQGDEIVRGLVDRLVGLDLLDAAGELLQHQVDKRLTGAARASVAARLAAIRLMDERPLQALQVLHATRLPELPARIRDARMLLEARALSDLSRTDLALELLDGMEGPDAARLRADILWGARRWREAGEAHEALLGTRWREPGPLTEAERADVMRAAIAYALADESLSLDRLRTKTMPKMAESADARAFGLLSAPGATATAAFRDLAGRAISAETLTAFLKAFRERYPESAVPQRPAAPAEAAPGTNAQAGGAAPPG</sequence>
<proteinExistence type="predicted"/>
<evidence type="ECO:0000313" key="3">
    <source>
        <dbReference type="EMBL" id="GJE00741.1"/>
    </source>
</evidence>
<evidence type="ECO:0000256" key="2">
    <source>
        <dbReference type="SAM" id="SignalP"/>
    </source>
</evidence>
<evidence type="ECO:0000256" key="1">
    <source>
        <dbReference type="SAM" id="MobiDB-lite"/>
    </source>
</evidence>
<evidence type="ECO:0000313" key="4">
    <source>
        <dbReference type="Proteomes" id="UP001055153"/>
    </source>
</evidence>
<feature type="region of interest" description="Disordered" evidence="1">
    <location>
        <begin position="1099"/>
        <end position="1126"/>
    </location>
</feature>
<feature type="compositionally biased region" description="Low complexity" evidence="1">
    <location>
        <begin position="1100"/>
        <end position="1119"/>
    </location>
</feature>
<reference evidence="3" key="2">
    <citation type="submission" date="2021-08" db="EMBL/GenBank/DDBJ databases">
        <authorList>
            <person name="Tani A."/>
            <person name="Ola A."/>
            <person name="Ogura Y."/>
            <person name="Katsura K."/>
            <person name="Hayashi T."/>
        </authorList>
    </citation>
    <scope>NUCLEOTIDE SEQUENCE</scope>
    <source>
        <strain evidence="3">DSM 17168</strain>
    </source>
</reference>
<comment type="caution">
    <text evidence="3">The sequence shown here is derived from an EMBL/GenBank/DDBJ whole genome shotgun (WGS) entry which is preliminary data.</text>
</comment>
<dbReference type="EMBL" id="BPQQ01000031">
    <property type="protein sequence ID" value="GJE00741.1"/>
    <property type="molecule type" value="Genomic_DNA"/>
</dbReference>
<feature type="region of interest" description="Disordered" evidence="1">
    <location>
        <begin position="264"/>
        <end position="312"/>
    </location>
</feature>
<keyword evidence="4" id="KW-1185">Reference proteome</keyword>
<accession>A0ABQ4SGD1</accession>
<evidence type="ECO:0008006" key="5">
    <source>
        <dbReference type="Google" id="ProtNLM"/>
    </source>
</evidence>
<dbReference type="Proteomes" id="UP001055153">
    <property type="component" value="Unassembled WGS sequence"/>
</dbReference>
<organism evidence="3 4">
    <name type="scientific">Methylobacterium isbiliense</name>
    <dbReference type="NCBI Taxonomy" id="315478"/>
    <lineage>
        <taxon>Bacteria</taxon>
        <taxon>Pseudomonadati</taxon>
        <taxon>Pseudomonadota</taxon>
        <taxon>Alphaproteobacteria</taxon>
        <taxon>Hyphomicrobiales</taxon>
        <taxon>Methylobacteriaceae</taxon>
        <taxon>Methylobacterium</taxon>
    </lineage>
</organism>